<dbReference type="GO" id="GO:0005634">
    <property type="term" value="C:nucleus"/>
    <property type="evidence" value="ECO:0007669"/>
    <property type="project" value="InterPro"/>
</dbReference>
<dbReference type="InterPro" id="IPR012337">
    <property type="entry name" value="RNaseH-like_sf"/>
</dbReference>
<organism evidence="2 3">
    <name type="scientific">Galendromus occidentalis</name>
    <name type="common">western predatory mite</name>
    <dbReference type="NCBI Taxonomy" id="34638"/>
    <lineage>
        <taxon>Eukaryota</taxon>
        <taxon>Metazoa</taxon>
        <taxon>Ecdysozoa</taxon>
        <taxon>Arthropoda</taxon>
        <taxon>Chelicerata</taxon>
        <taxon>Arachnida</taxon>
        <taxon>Acari</taxon>
        <taxon>Parasitiformes</taxon>
        <taxon>Mesostigmata</taxon>
        <taxon>Gamasina</taxon>
        <taxon>Phytoseioidea</taxon>
        <taxon>Phytoseiidae</taxon>
        <taxon>Typhlodrominae</taxon>
        <taxon>Galendromus</taxon>
    </lineage>
</organism>
<sequence>MPKSKMSPSALVSVFGVDIFSNDGNVILCKLCVKSFTEPTKFRIGQHIATKNHKDAVERSVRAFMNADIPLHKLSNAALKDFLEKYSSMKVPDQSTLRKNYAPLIHARVIDGIRQEIGSCKIYVSIDETTDSAGRSIANIVVGKLERTHLGKGHLLMCELLERCNATSIAQIFVKSMEFVWPEGVQHDRVLLFVTDAARYMVKAAKSLKILFPRLIHLTCIAHGLHRVAEEARTLFPKVDRLIASMKMVLLKSPCRIALFRERVELPLPPKPVLTRWGSWIKTAEYYAENFEILRNFVLEDLDEKDAGSIKEAKNLFLDETIRANLVAIASNLSDIPHCITALEEYGLSLERHSAPRKISQRLSCGLTPDLNAQ</sequence>
<evidence type="ECO:0000313" key="3">
    <source>
        <dbReference type="RefSeq" id="XP_018493904.1"/>
    </source>
</evidence>
<dbReference type="PANTHER" id="PTHR32344">
    <property type="entry name" value="U1-TYPE DOMAIN-CONTAINING PROTEIN"/>
    <property type="match status" value="1"/>
</dbReference>
<name>A0AAJ7L3R8_9ACAR</name>
<dbReference type="InterPro" id="IPR033375">
    <property type="entry name" value="Cggbp1"/>
</dbReference>
<proteinExistence type="predicted"/>
<protein>
    <submittedName>
        <fullName evidence="3">Uncharacterized protein LOC100901058</fullName>
    </submittedName>
</protein>
<evidence type="ECO:0000259" key="1">
    <source>
        <dbReference type="Pfam" id="PF04937"/>
    </source>
</evidence>
<dbReference type="GO" id="GO:0003690">
    <property type="term" value="F:double-stranded DNA binding"/>
    <property type="evidence" value="ECO:0007669"/>
    <property type="project" value="InterPro"/>
</dbReference>
<dbReference type="RefSeq" id="XP_018493904.1">
    <property type="nucleotide sequence ID" value="XM_018638388.1"/>
</dbReference>
<accession>A0AAJ7L3R8</accession>
<dbReference type="Pfam" id="PF04937">
    <property type="entry name" value="DUF659"/>
    <property type="match status" value="1"/>
</dbReference>
<gene>
    <name evidence="3" type="primary">LOC100901058</name>
</gene>
<reference evidence="3" key="1">
    <citation type="submission" date="2025-08" db="UniProtKB">
        <authorList>
            <consortium name="RefSeq"/>
        </authorList>
    </citation>
    <scope>IDENTIFICATION</scope>
</reference>
<dbReference type="SUPFAM" id="SSF53098">
    <property type="entry name" value="Ribonuclease H-like"/>
    <property type="match status" value="1"/>
</dbReference>
<keyword evidence="2" id="KW-1185">Reference proteome</keyword>
<dbReference type="InterPro" id="IPR007021">
    <property type="entry name" value="DUF659"/>
</dbReference>
<dbReference type="KEGG" id="goe:100901058"/>
<evidence type="ECO:0000313" key="2">
    <source>
        <dbReference type="Proteomes" id="UP000694867"/>
    </source>
</evidence>
<dbReference type="AlphaFoldDB" id="A0AAJ7L3R8"/>
<dbReference type="GeneID" id="100901058"/>
<dbReference type="Proteomes" id="UP000694867">
    <property type="component" value="Unplaced"/>
</dbReference>
<dbReference type="PANTHER" id="PTHR32344:SF1">
    <property type="entry name" value="U1-TYPE DOMAIN-CONTAINING PROTEIN"/>
    <property type="match status" value="1"/>
</dbReference>
<dbReference type="GO" id="GO:0006357">
    <property type="term" value="P:regulation of transcription by RNA polymerase II"/>
    <property type="evidence" value="ECO:0007669"/>
    <property type="project" value="InterPro"/>
</dbReference>
<feature type="domain" description="DUF659" evidence="1">
    <location>
        <begin position="110"/>
        <end position="249"/>
    </location>
</feature>